<dbReference type="InterPro" id="IPR011068">
    <property type="entry name" value="NuclTrfase_I-like_C"/>
</dbReference>
<dbReference type="EC" id="2.7.7.19" evidence="15"/>
<dbReference type="Gene3D" id="3.30.460.10">
    <property type="entry name" value="Beta Polymerase, domain 2"/>
    <property type="match status" value="1"/>
</dbReference>
<evidence type="ECO:0000256" key="11">
    <source>
        <dbReference type="ARBA" id="ARBA00023211"/>
    </source>
</evidence>
<gene>
    <name evidence="23" type="ORF">BRENAR_LOCUS1803</name>
</gene>
<name>A0A448YJL8_BRENA</name>
<feature type="binding site" evidence="17">
    <location>
        <position position="102"/>
    </location>
    <ligand>
        <name>Mg(2+)</name>
        <dbReference type="ChEBI" id="CHEBI:18420"/>
        <label>1</label>
        <note>catalytic</note>
    </ligand>
</feature>
<proteinExistence type="inferred from homology"/>
<feature type="binding site" evidence="17">
    <location>
        <position position="102"/>
    </location>
    <ligand>
        <name>Mg(2+)</name>
        <dbReference type="ChEBI" id="CHEBI:18420"/>
        <label>2</label>
        <note>catalytic</note>
    </ligand>
</feature>
<feature type="transmembrane region" description="Helical" evidence="19">
    <location>
        <begin position="224"/>
        <end position="242"/>
    </location>
</feature>
<dbReference type="Pfam" id="PF04928">
    <property type="entry name" value="PAP_central"/>
    <property type="match status" value="1"/>
</dbReference>
<feature type="binding site" evidence="17">
    <location>
        <position position="156"/>
    </location>
    <ligand>
        <name>Mg(2+)</name>
        <dbReference type="ChEBI" id="CHEBI:18420"/>
        <label>2</label>
        <note>catalytic</note>
    </ligand>
</feature>
<keyword evidence="6 17" id="KW-0479">Metal-binding</keyword>
<feature type="binding site" evidence="16">
    <location>
        <begin position="235"/>
        <end position="236"/>
    </location>
    <ligand>
        <name>ATP</name>
        <dbReference type="ChEBI" id="CHEBI:30616"/>
    </ligand>
</feature>
<dbReference type="AlphaFoldDB" id="A0A448YJL8"/>
<evidence type="ECO:0000256" key="3">
    <source>
        <dbReference type="ARBA" id="ARBA00010912"/>
    </source>
</evidence>
<dbReference type="PIRSF" id="PIRSF018425">
    <property type="entry name" value="PolyA_polymerase"/>
    <property type="match status" value="1"/>
</dbReference>
<dbReference type="Gene3D" id="3.30.70.590">
    <property type="entry name" value="Poly(A) polymerase predicted RNA binding domain"/>
    <property type="match status" value="1"/>
</dbReference>
<evidence type="ECO:0000256" key="1">
    <source>
        <dbReference type="ARBA" id="ARBA00001936"/>
    </source>
</evidence>
<evidence type="ECO:0000256" key="8">
    <source>
        <dbReference type="ARBA" id="ARBA00022840"/>
    </source>
</evidence>
<keyword evidence="19" id="KW-1133">Transmembrane helix</keyword>
<dbReference type="FunFam" id="3.30.70.590:FF:000003">
    <property type="entry name" value="Poly(A) polymerase"/>
    <property type="match status" value="1"/>
</dbReference>
<dbReference type="FunFam" id="1.10.1410.10:FF:000001">
    <property type="entry name" value="Putative poly(A) polymerase gamma"/>
    <property type="match status" value="1"/>
</dbReference>
<keyword evidence="24" id="KW-1185">Reference proteome</keyword>
<feature type="binding site" evidence="17">
    <location>
        <position position="104"/>
    </location>
    <ligand>
        <name>Mg(2+)</name>
        <dbReference type="ChEBI" id="CHEBI:18420"/>
        <label>2</label>
        <note>catalytic</note>
    </ligand>
</feature>
<evidence type="ECO:0000256" key="13">
    <source>
        <dbReference type="ARBA" id="ARBA00048830"/>
    </source>
</evidence>
<evidence type="ECO:0000259" key="20">
    <source>
        <dbReference type="Pfam" id="PF04926"/>
    </source>
</evidence>
<keyword evidence="4 15" id="KW-0507">mRNA processing</keyword>
<dbReference type="Pfam" id="PF20750">
    <property type="entry name" value="PAP_NTPase"/>
    <property type="match status" value="1"/>
</dbReference>
<dbReference type="GO" id="GO:0031123">
    <property type="term" value="P:RNA 3'-end processing"/>
    <property type="evidence" value="ECO:0007669"/>
    <property type="project" value="InterPro"/>
</dbReference>
<feature type="binding site" evidence="17">
    <location>
        <position position="104"/>
    </location>
    <ligand>
        <name>Mg(2+)</name>
        <dbReference type="ChEBI" id="CHEBI:18420"/>
        <label>1</label>
        <note>catalytic</note>
    </ligand>
</feature>
<evidence type="ECO:0000256" key="12">
    <source>
        <dbReference type="ARBA" id="ARBA00023242"/>
    </source>
</evidence>
<feature type="region of interest" description="Disordered" evidence="18">
    <location>
        <begin position="1"/>
        <end position="22"/>
    </location>
</feature>
<keyword evidence="11" id="KW-0464">Manganese</keyword>
<comment type="function">
    <text evidence="14">Polymerase that creates the 3'-poly(A) tail of mRNA's. May acquire specificity through interaction with a cleavage and polyadenylation factor.</text>
</comment>
<organism evidence="23 24">
    <name type="scientific">Brettanomyces naardenensis</name>
    <name type="common">Yeast</name>
    <dbReference type="NCBI Taxonomy" id="13370"/>
    <lineage>
        <taxon>Eukaryota</taxon>
        <taxon>Fungi</taxon>
        <taxon>Dikarya</taxon>
        <taxon>Ascomycota</taxon>
        <taxon>Saccharomycotina</taxon>
        <taxon>Pichiomycetes</taxon>
        <taxon>Pichiales</taxon>
        <taxon>Pichiaceae</taxon>
        <taxon>Brettanomyces</taxon>
    </lineage>
</organism>
<keyword evidence="7 15" id="KW-0547">Nucleotide-binding</keyword>
<dbReference type="GO" id="GO:0005524">
    <property type="term" value="F:ATP binding"/>
    <property type="evidence" value="ECO:0007669"/>
    <property type="project" value="UniProtKB-UniRule"/>
</dbReference>
<dbReference type="Proteomes" id="UP000290900">
    <property type="component" value="Unassembled WGS sequence"/>
</dbReference>
<feature type="compositionally biased region" description="Low complexity" evidence="18">
    <location>
        <begin position="561"/>
        <end position="572"/>
    </location>
</feature>
<accession>A0A448YJL8</accession>
<feature type="domain" description="Poly(A) polymerase nucleotidyltransferase" evidence="22">
    <location>
        <begin position="10"/>
        <end position="203"/>
    </location>
</feature>
<dbReference type="SUPFAM" id="SSF81301">
    <property type="entry name" value="Nucleotidyltransferase"/>
    <property type="match status" value="1"/>
</dbReference>
<dbReference type="InterPro" id="IPR014492">
    <property type="entry name" value="PolyA_polymerase"/>
</dbReference>
<evidence type="ECO:0000256" key="10">
    <source>
        <dbReference type="ARBA" id="ARBA00022884"/>
    </source>
</evidence>
<evidence type="ECO:0000256" key="19">
    <source>
        <dbReference type="SAM" id="Phobius"/>
    </source>
</evidence>
<evidence type="ECO:0000259" key="21">
    <source>
        <dbReference type="Pfam" id="PF04928"/>
    </source>
</evidence>
<keyword evidence="10" id="KW-0694">RNA-binding</keyword>
<evidence type="ECO:0000256" key="15">
    <source>
        <dbReference type="PIRNR" id="PIRNR018425"/>
    </source>
</evidence>
<dbReference type="InParanoid" id="A0A448YJL8"/>
<evidence type="ECO:0000256" key="7">
    <source>
        <dbReference type="ARBA" id="ARBA00022741"/>
    </source>
</evidence>
<evidence type="ECO:0000256" key="4">
    <source>
        <dbReference type="ARBA" id="ARBA00022664"/>
    </source>
</evidence>
<dbReference type="STRING" id="13370.A0A448YJL8"/>
<keyword evidence="12 15" id="KW-0539">Nucleus</keyword>
<evidence type="ECO:0000256" key="14">
    <source>
        <dbReference type="ARBA" id="ARBA00060036"/>
    </source>
</evidence>
<dbReference type="InterPro" id="IPR007012">
    <property type="entry name" value="PolA_pol_cen_dom"/>
</dbReference>
<feature type="compositionally biased region" description="Basic and acidic residues" evidence="18">
    <location>
        <begin position="544"/>
        <end position="560"/>
    </location>
</feature>
<dbReference type="InterPro" id="IPR007010">
    <property type="entry name" value="PolA_pol_RNA-bd_dom"/>
</dbReference>
<keyword evidence="19" id="KW-0812">Transmembrane</keyword>
<evidence type="ECO:0000256" key="16">
    <source>
        <dbReference type="PIRSR" id="PIRSR018425-1"/>
    </source>
</evidence>
<dbReference type="Gene3D" id="1.10.1410.10">
    <property type="match status" value="1"/>
</dbReference>
<dbReference type="GO" id="GO:0003723">
    <property type="term" value="F:RNA binding"/>
    <property type="evidence" value="ECO:0007669"/>
    <property type="project" value="UniProtKB-UniRule"/>
</dbReference>
<feature type="domain" description="Poly(A) polymerase RNA-binding" evidence="20">
    <location>
        <begin position="355"/>
        <end position="539"/>
    </location>
</feature>
<comment type="subcellular location">
    <subcellularLocation>
        <location evidence="2 15">Nucleus</location>
    </subcellularLocation>
</comment>
<protein>
    <recommendedName>
        <fullName evidence="15">Poly(A) polymerase</fullName>
        <ecNumber evidence="15">2.7.7.19</ecNumber>
    </recommendedName>
</protein>
<comment type="catalytic activity">
    <reaction evidence="13 15">
        <text>RNA(n) + ATP = RNA(n)-3'-adenine ribonucleotide + diphosphate</text>
        <dbReference type="Rhea" id="RHEA:11332"/>
        <dbReference type="Rhea" id="RHEA-COMP:14527"/>
        <dbReference type="Rhea" id="RHEA-COMP:17347"/>
        <dbReference type="ChEBI" id="CHEBI:30616"/>
        <dbReference type="ChEBI" id="CHEBI:33019"/>
        <dbReference type="ChEBI" id="CHEBI:140395"/>
        <dbReference type="ChEBI" id="CHEBI:173115"/>
        <dbReference type="EC" id="2.7.7.19"/>
    </reaction>
</comment>
<feature type="binding site" evidence="16">
    <location>
        <position position="217"/>
    </location>
    <ligand>
        <name>ATP</name>
        <dbReference type="ChEBI" id="CHEBI:30616"/>
    </ligand>
</feature>
<evidence type="ECO:0000313" key="24">
    <source>
        <dbReference type="Proteomes" id="UP000290900"/>
    </source>
</evidence>
<evidence type="ECO:0000259" key="22">
    <source>
        <dbReference type="Pfam" id="PF20750"/>
    </source>
</evidence>
<feature type="binding site" evidence="16">
    <location>
        <position position="226"/>
    </location>
    <ligand>
        <name>ATP</name>
        <dbReference type="ChEBI" id="CHEBI:30616"/>
    </ligand>
</feature>
<dbReference type="InterPro" id="IPR043519">
    <property type="entry name" value="NT_sf"/>
</dbReference>
<evidence type="ECO:0000313" key="23">
    <source>
        <dbReference type="EMBL" id="VEU21068.1"/>
    </source>
</evidence>
<dbReference type="SUPFAM" id="SSF81631">
    <property type="entry name" value="PAP/OAS1 substrate-binding domain"/>
    <property type="match status" value="1"/>
</dbReference>
<evidence type="ECO:0000256" key="9">
    <source>
        <dbReference type="ARBA" id="ARBA00022842"/>
    </source>
</evidence>
<feature type="binding site" evidence="16">
    <location>
        <begin position="102"/>
        <end position="104"/>
    </location>
    <ligand>
        <name>ATP</name>
        <dbReference type="ChEBI" id="CHEBI:30616"/>
    </ligand>
</feature>
<keyword evidence="8 15" id="KW-0067">ATP-binding</keyword>
<dbReference type="GO" id="GO:0005634">
    <property type="term" value="C:nucleus"/>
    <property type="evidence" value="ECO:0007669"/>
    <property type="project" value="UniProtKB-SubCell"/>
</dbReference>
<evidence type="ECO:0000256" key="18">
    <source>
        <dbReference type="SAM" id="MobiDB-lite"/>
    </source>
</evidence>
<feature type="compositionally biased region" description="Low complexity" evidence="18">
    <location>
        <begin position="579"/>
        <end position="588"/>
    </location>
</feature>
<dbReference type="FunCoup" id="A0A448YJL8">
    <property type="interactions" value="1033"/>
</dbReference>
<comment type="cofactor">
    <cofactor evidence="1">
        <name>Mn(2+)</name>
        <dbReference type="ChEBI" id="CHEBI:29035"/>
    </cofactor>
</comment>
<keyword evidence="9 17" id="KW-0460">Magnesium</keyword>
<dbReference type="GO" id="GO:0006397">
    <property type="term" value="P:mRNA processing"/>
    <property type="evidence" value="ECO:0007669"/>
    <property type="project" value="UniProtKB-KW"/>
</dbReference>
<evidence type="ECO:0000256" key="5">
    <source>
        <dbReference type="ARBA" id="ARBA00022679"/>
    </source>
</evidence>
<reference evidence="23 24" key="1">
    <citation type="submission" date="2018-12" db="EMBL/GenBank/DDBJ databases">
        <authorList>
            <person name="Tiukova I."/>
            <person name="Dainat J."/>
        </authorList>
    </citation>
    <scope>NUCLEOTIDE SEQUENCE [LARGE SCALE GENOMIC DNA]</scope>
</reference>
<evidence type="ECO:0000256" key="2">
    <source>
        <dbReference type="ARBA" id="ARBA00004123"/>
    </source>
</evidence>
<feature type="domain" description="Poly(A) polymerase central" evidence="21">
    <location>
        <begin position="208"/>
        <end position="353"/>
    </location>
</feature>
<dbReference type="GO" id="GO:0046872">
    <property type="term" value="F:metal ion binding"/>
    <property type="evidence" value="ECO:0007669"/>
    <property type="project" value="UniProtKB-KW"/>
</dbReference>
<comment type="similarity">
    <text evidence="3 15">Belongs to the poly(A) polymerase family.</text>
</comment>
<sequence length="588" mass="66716">MNSAQVKQYGVTPPVSVAGPTPEEVKMNDAMIEELRNQNSFENEAGVQKRLEVLATLQSLVQEFVYTVSRKKNMSEGMSRDAGGKLFTFGSYRLGVYGPGSDIDTLVVVPKHVTREDFFTVFDQLLRKRPELQKIQPVPGAFVPIIKTVFDGVDIDILCGRLDVPQVPLDLELKDNNLLRNIDETDLRALNGTRVTDLILQLVPQKTVFRHALRTIKLWAKRRAIYANMFGFPGGVAWAMLVARICQLYPNAVGSSIVSKFFLIYLRWKWPQPVLLQPIEDGPLQAKVWNPRVYIQDRQHKMPIITPAYPSMCATHNIGASTMSIILQEIKRASEIMEDIQSGKKGWNALFQKHDFFYKYKFYLTVIGGTRGTYEEHLKWSGLIESKLRLLVMKLEQTNGVTLAHPYVKPFMNTYICDDESQLFRMKEIYGTLEGEKFAKEHLKEPEITDVTDVKKIEEEVAKENKHMLHMMKLYVGLKLDLKGRDKKLDIQVPCSEFDMICRAWPDFDKEKDALSIRHVKIWNLPNDVYDEDEKRPVKKQKRKASDAEDGSHKKLKSEASESVASSVPSSSGATIPVAATSAAASST</sequence>
<evidence type="ECO:0000256" key="6">
    <source>
        <dbReference type="ARBA" id="ARBA00022723"/>
    </source>
</evidence>
<dbReference type="SUPFAM" id="SSF55003">
    <property type="entry name" value="PAP/Archaeal CCA-adding enzyme, C-terminal domain"/>
    <property type="match status" value="1"/>
</dbReference>
<comment type="cofactor">
    <cofactor evidence="17">
        <name>Mg(2+)</name>
        <dbReference type="ChEBI" id="CHEBI:18420"/>
    </cofactor>
    <text evidence="17">Binds 2 magnesium ions. Also active with manganese.</text>
</comment>
<evidence type="ECO:0000256" key="17">
    <source>
        <dbReference type="PIRSR" id="PIRSR018425-2"/>
    </source>
</evidence>
<feature type="region of interest" description="Disordered" evidence="18">
    <location>
        <begin position="533"/>
        <end position="588"/>
    </location>
</feature>
<dbReference type="GO" id="GO:1990817">
    <property type="term" value="F:poly(A) RNA polymerase activity"/>
    <property type="evidence" value="ECO:0007669"/>
    <property type="project" value="UniProtKB-UniRule"/>
</dbReference>
<keyword evidence="5 15" id="KW-0808">Transferase</keyword>
<feature type="binding site" evidence="16">
    <location>
        <position position="156"/>
    </location>
    <ligand>
        <name>ATP</name>
        <dbReference type="ChEBI" id="CHEBI:30616"/>
    </ligand>
</feature>
<dbReference type="PANTHER" id="PTHR10682">
    <property type="entry name" value="POLY A POLYMERASE"/>
    <property type="match status" value="1"/>
</dbReference>
<dbReference type="PANTHER" id="PTHR10682:SF10">
    <property type="entry name" value="POLYNUCLEOTIDE ADENYLYLTRANSFERASE"/>
    <property type="match status" value="1"/>
</dbReference>
<dbReference type="OrthoDB" id="412748at2759"/>
<feature type="binding site" evidence="16">
    <location>
        <begin position="89"/>
        <end position="91"/>
    </location>
    <ligand>
        <name>ATP</name>
        <dbReference type="ChEBI" id="CHEBI:30616"/>
    </ligand>
</feature>
<keyword evidence="19" id="KW-0472">Membrane</keyword>
<dbReference type="Pfam" id="PF04926">
    <property type="entry name" value="PAP_RNA-bind"/>
    <property type="match status" value="1"/>
</dbReference>
<dbReference type="FunFam" id="3.30.460.10:FF:000002">
    <property type="entry name" value="Poly(A) polymerase alpha, putative"/>
    <property type="match status" value="1"/>
</dbReference>
<dbReference type="CDD" id="cd05402">
    <property type="entry name" value="NT_PAP_TUTase"/>
    <property type="match status" value="1"/>
</dbReference>
<dbReference type="EMBL" id="CAACVR010000009">
    <property type="protein sequence ID" value="VEU21068.1"/>
    <property type="molecule type" value="Genomic_DNA"/>
</dbReference>
<dbReference type="InterPro" id="IPR048840">
    <property type="entry name" value="PolA_pol_NTPase"/>
</dbReference>